<accession>A0A1H7T887</accession>
<evidence type="ECO:0000313" key="5">
    <source>
        <dbReference type="EMBL" id="SEL80037.1"/>
    </source>
</evidence>
<dbReference type="InterPro" id="IPR052705">
    <property type="entry name" value="Gliding_Motility_GTPase"/>
</dbReference>
<evidence type="ECO:0000256" key="2">
    <source>
        <dbReference type="ARBA" id="ARBA00022741"/>
    </source>
</evidence>
<dbReference type="STRING" id="46177.SAMN05660976_03356"/>
<dbReference type="InterPro" id="IPR004130">
    <property type="entry name" value="Gpn"/>
</dbReference>
<keyword evidence="4" id="KW-0342">GTP-binding</keyword>
<dbReference type="AlphaFoldDB" id="A0A1H7T887"/>
<name>A0A1H7T887_9ACTN</name>
<dbReference type="EMBL" id="FOBF01000007">
    <property type="protein sequence ID" value="SEL80037.1"/>
    <property type="molecule type" value="Genomic_DNA"/>
</dbReference>
<dbReference type="Proteomes" id="UP000198953">
    <property type="component" value="Unassembled WGS sequence"/>
</dbReference>
<dbReference type="SUPFAM" id="SSF52540">
    <property type="entry name" value="P-loop containing nucleoside triphosphate hydrolases"/>
    <property type="match status" value="1"/>
</dbReference>
<gene>
    <name evidence="5" type="ORF">SAMN05660976_03356</name>
</gene>
<evidence type="ECO:0008006" key="7">
    <source>
        <dbReference type="Google" id="ProtNLM"/>
    </source>
</evidence>
<comment type="similarity">
    <text evidence="1">Belongs to the GPN-loop GTPase family.</text>
</comment>
<dbReference type="InterPro" id="IPR027417">
    <property type="entry name" value="P-loop_NTPase"/>
</dbReference>
<proteinExistence type="inferred from homology"/>
<dbReference type="PANTHER" id="PTHR42708">
    <property type="entry name" value="ATP/GTP-BINDING PROTEIN-RELATED"/>
    <property type="match status" value="1"/>
</dbReference>
<evidence type="ECO:0000256" key="4">
    <source>
        <dbReference type="ARBA" id="ARBA00023134"/>
    </source>
</evidence>
<dbReference type="Pfam" id="PF03029">
    <property type="entry name" value="ATP_bind_1"/>
    <property type="match status" value="1"/>
</dbReference>
<reference evidence="5 6" key="1">
    <citation type="submission" date="2016-10" db="EMBL/GenBank/DDBJ databases">
        <authorList>
            <person name="de Groot N.N."/>
        </authorList>
    </citation>
    <scope>NUCLEOTIDE SEQUENCE [LARGE SCALE GENOMIC DNA]</scope>
    <source>
        <strain evidence="5 6">DSM 43357</strain>
    </source>
</reference>
<evidence type="ECO:0000256" key="1">
    <source>
        <dbReference type="ARBA" id="ARBA00005290"/>
    </source>
</evidence>
<evidence type="ECO:0000313" key="6">
    <source>
        <dbReference type="Proteomes" id="UP000198953"/>
    </source>
</evidence>
<dbReference type="GO" id="GO:0005525">
    <property type="term" value="F:GTP binding"/>
    <property type="evidence" value="ECO:0007669"/>
    <property type="project" value="UniProtKB-KW"/>
</dbReference>
<dbReference type="CDD" id="cd00882">
    <property type="entry name" value="Ras_like_GTPase"/>
    <property type="match status" value="1"/>
</dbReference>
<dbReference type="GO" id="GO:0016787">
    <property type="term" value="F:hydrolase activity"/>
    <property type="evidence" value="ECO:0007669"/>
    <property type="project" value="UniProtKB-KW"/>
</dbReference>
<dbReference type="Gene3D" id="3.40.50.300">
    <property type="entry name" value="P-loop containing nucleotide triphosphate hydrolases"/>
    <property type="match status" value="1"/>
</dbReference>
<keyword evidence="3" id="KW-0378">Hydrolase</keyword>
<keyword evidence="6" id="KW-1185">Reference proteome</keyword>
<evidence type="ECO:0000256" key="3">
    <source>
        <dbReference type="ARBA" id="ARBA00022801"/>
    </source>
</evidence>
<dbReference type="PANTHER" id="PTHR42708:SF1">
    <property type="entry name" value="GLIDING MOTILITY PROTEIN MGLA"/>
    <property type="match status" value="1"/>
</dbReference>
<sequence>MCVAPAARHVQAVQMILGRPDPRRVPTAIKILVAGGFGVGKTTMVSAVSETRTLRTEETLTHAGADVDDLAGVEAKRTTTVAMDFGRITIRDDYMLYLFGTPGQERFWFVWDELAMGALGAVVLADTRRLADCFPAVDYFEKRGQPFVVALNCFDGLMPFTIGEVRDAIGLDPDTPVVRCDARRRDSGKEVLITLVEHAMNRGATPVGTMS</sequence>
<protein>
    <recommendedName>
        <fullName evidence="7">Signal recognition particle receptor subunit beta, a GTPase</fullName>
    </recommendedName>
</protein>
<keyword evidence="2" id="KW-0547">Nucleotide-binding</keyword>
<organism evidence="5 6">
    <name type="scientific">Nonomuraea pusilla</name>
    <dbReference type="NCBI Taxonomy" id="46177"/>
    <lineage>
        <taxon>Bacteria</taxon>
        <taxon>Bacillati</taxon>
        <taxon>Actinomycetota</taxon>
        <taxon>Actinomycetes</taxon>
        <taxon>Streptosporangiales</taxon>
        <taxon>Streptosporangiaceae</taxon>
        <taxon>Nonomuraea</taxon>
    </lineage>
</organism>